<dbReference type="Proteomes" id="UP000288805">
    <property type="component" value="Unassembled WGS sequence"/>
</dbReference>
<dbReference type="AlphaFoldDB" id="A0A438C9B3"/>
<accession>A0A438C9B3</accession>
<name>A0A438C9B3_VITVI</name>
<dbReference type="EMBL" id="QGNW01002431">
    <property type="protein sequence ID" value="RVW19820.1"/>
    <property type="molecule type" value="Genomic_DNA"/>
</dbReference>
<sequence>MRVSSLLGNPLGKQGSACVDVMTTLHGSTPFLGRHVEGYIMPEVRSYRATLVQRLIQCFYVYMSVFVHNLDSPSWTRVRGSAQYDHAVPLPPSLSQSVPQPASYVLHSQIDVIPPPIVAPIPASEDVHAHMDRLEQRMS</sequence>
<gene>
    <name evidence="1" type="ORF">CK203_115346</name>
</gene>
<evidence type="ECO:0000313" key="1">
    <source>
        <dbReference type="EMBL" id="RVW19820.1"/>
    </source>
</evidence>
<reference evidence="1 2" key="1">
    <citation type="journal article" date="2018" name="PLoS Genet.">
        <title>Population sequencing reveals clonal diversity and ancestral inbreeding in the grapevine cultivar Chardonnay.</title>
        <authorList>
            <person name="Roach M.J."/>
            <person name="Johnson D.L."/>
            <person name="Bohlmann J."/>
            <person name="van Vuuren H.J."/>
            <person name="Jones S.J."/>
            <person name="Pretorius I.S."/>
            <person name="Schmidt S.A."/>
            <person name="Borneman A.R."/>
        </authorList>
    </citation>
    <scope>NUCLEOTIDE SEQUENCE [LARGE SCALE GENOMIC DNA]</scope>
    <source>
        <strain evidence="2">cv. Chardonnay</strain>
        <tissue evidence="1">Leaf</tissue>
    </source>
</reference>
<proteinExistence type="predicted"/>
<evidence type="ECO:0000313" key="2">
    <source>
        <dbReference type="Proteomes" id="UP000288805"/>
    </source>
</evidence>
<comment type="caution">
    <text evidence="1">The sequence shown here is derived from an EMBL/GenBank/DDBJ whole genome shotgun (WGS) entry which is preliminary data.</text>
</comment>
<protein>
    <submittedName>
        <fullName evidence="1">Uncharacterized protein</fullName>
    </submittedName>
</protein>
<organism evidence="1 2">
    <name type="scientific">Vitis vinifera</name>
    <name type="common">Grape</name>
    <dbReference type="NCBI Taxonomy" id="29760"/>
    <lineage>
        <taxon>Eukaryota</taxon>
        <taxon>Viridiplantae</taxon>
        <taxon>Streptophyta</taxon>
        <taxon>Embryophyta</taxon>
        <taxon>Tracheophyta</taxon>
        <taxon>Spermatophyta</taxon>
        <taxon>Magnoliopsida</taxon>
        <taxon>eudicotyledons</taxon>
        <taxon>Gunneridae</taxon>
        <taxon>Pentapetalae</taxon>
        <taxon>rosids</taxon>
        <taxon>Vitales</taxon>
        <taxon>Vitaceae</taxon>
        <taxon>Viteae</taxon>
        <taxon>Vitis</taxon>
    </lineage>
</organism>